<evidence type="ECO:0000256" key="1">
    <source>
        <dbReference type="SAM" id="Phobius"/>
    </source>
</evidence>
<keyword evidence="3" id="KW-1185">Reference proteome</keyword>
<feature type="transmembrane region" description="Helical" evidence="1">
    <location>
        <begin position="46"/>
        <end position="65"/>
    </location>
</feature>
<evidence type="ECO:0000313" key="2">
    <source>
        <dbReference type="EMBL" id="MZR14210.1"/>
    </source>
</evidence>
<sequence>MGKAASGAVQNVLERTGKTRAEYLEEHRFFNDKTIETSKVVLRSEMLINGAAAVAVLGFVASIGSWDVERGAQVLQGASGALMRYVFGVSAAIAGLMFSYFTHYSQVQLTNNPISAGWRRANICFHVLGMASAVSALGLFIWGAYVLQASFSTIF</sequence>
<accession>A0A845M1H8</accession>
<dbReference type="RefSeq" id="WP_161352323.1">
    <property type="nucleotide sequence ID" value="NZ_WTUX01000017.1"/>
</dbReference>
<dbReference type="EMBL" id="WTUX01000017">
    <property type="protein sequence ID" value="MZR14210.1"/>
    <property type="molecule type" value="Genomic_DNA"/>
</dbReference>
<keyword evidence="1" id="KW-0472">Membrane</keyword>
<comment type="caution">
    <text evidence="2">The sequence shown here is derived from an EMBL/GenBank/DDBJ whole genome shotgun (WGS) entry which is preliminary data.</text>
</comment>
<protein>
    <submittedName>
        <fullName evidence="2">Uncharacterized protein</fullName>
    </submittedName>
</protein>
<organism evidence="2 3">
    <name type="scientific">Maritimibacter harenae</name>
    <dbReference type="NCBI Taxonomy" id="2606218"/>
    <lineage>
        <taxon>Bacteria</taxon>
        <taxon>Pseudomonadati</taxon>
        <taxon>Pseudomonadota</taxon>
        <taxon>Alphaproteobacteria</taxon>
        <taxon>Rhodobacterales</taxon>
        <taxon>Roseobacteraceae</taxon>
        <taxon>Maritimibacter</taxon>
    </lineage>
</organism>
<feature type="transmembrane region" description="Helical" evidence="1">
    <location>
        <begin position="85"/>
        <end position="102"/>
    </location>
</feature>
<proteinExistence type="predicted"/>
<feature type="transmembrane region" description="Helical" evidence="1">
    <location>
        <begin position="123"/>
        <end position="145"/>
    </location>
</feature>
<evidence type="ECO:0000313" key="3">
    <source>
        <dbReference type="Proteomes" id="UP000467322"/>
    </source>
</evidence>
<name>A0A845M1H8_9RHOB</name>
<dbReference type="Proteomes" id="UP000467322">
    <property type="component" value="Unassembled WGS sequence"/>
</dbReference>
<keyword evidence="1" id="KW-0812">Transmembrane</keyword>
<dbReference type="AlphaFoldDB" id="A0A845M1H8"/>
<reference evidence="2 3" key="1">
    <citation type="submission" date="2019-12" db="EMBL/GenBank/DDBJ databases">
        <title>Maritimibacter sp. nov. sp. isolated from sea sand.</title>
        <authorList>
            <person name="Kim J."/>
            <person name="Jeong S.E."/>
            <person name="Jung H.S."/>
            <person name="Jeon C.O."/>
        </authorList>
    </citation>
    <scope>NUCLEOTIDE SEQUENCE [LARGE SCALE GENOMIC DNA]</scope>
    <source>
        <strain evidence="2 3">DP07</strain>
    </source>
</reference>
<gene>
    <name evidence="2" type="ORF">GQE99_14400</name>
</gene>
<keyword evidence="1" id="KW-1133">Transmembrane helix</keyword>